<organism evidence="1 2">
    <name type="scientific">Raphidocelis subcapitata</name>
    <dbReference type="NCBI Taxonomy" id="307507"/>
    <lineage>
        <taxon>Eukaryota</taxon>
        <taxon>Viridiplantae</taxon>
        <taxon>Chlorophyta</taxon>
        <taxon>core chlorophytes</taxon>
        <taxon>Chlorophyceae</taxon>
        <taxon>CS clade</taxon>
        <taxon>Sphaeropleales</taxon>
        <taxon>Selenastraceae</taxon>
        <taxon>Raphidocelis</taxon>
    </lineage>
</organism>
<comment type="caution">
    <text evidence="1">The sequence shown here is derived from an EMBL/GenBank/DDBJ whole genome shotgun (WGS) entry which is preliminary data.</text>
</comment>
<protein>
    <submittedName>
        <fullName evidence="1">Uncharacterized protein</fullName>
    </submittedName>
</protein>
<reference evidence="1 2" key="1">
    <citation type="journal article" date="2018" name="Sci. Rep.">
        <title>Raphidocelis subcapitata (=Pseudokirchneriella subcapitata) provides an insight into genome evolution and environmental adaptations in the Sphaeropleales.</title>
        <authorList>
            <person name="Suzuki S."/>
            <person name="Yamaguchi H."/>
            <person name="Nakajima N."/>
            <person name="Kawachi M."/>
        </authorList>
    </citation>
    <scope>NUCLEOTIDE SEQUENCE [LARGE SCALE GENOMIC DNA]</scope>
    <source>
        <strain evidence="1 2">NIES-35</strain>
    </source>
</reference>
<keyword evidence="2" id="KW-1185">Reference proteome</keyword>
<accession>A0A2V0NPQ6</accession>
<proteinExistence type="predicted"/>
<evidence type="ECO:0000313" key="1">
    <source>
        <dbReference type="EMBL" id="GBF89596.1"/>
    </source>
</evidence>
<sequence length="621" mass="66109">MANGVVCPTATPVCCARGQCVAKATDCTYNAVGKVYKYQAHHLYYLDSVANATAALDEGLWYYADPTRPSPNDYYDFRPFVVEGSADENGSPTLCSGRYDPATTNYLRGLDYKTAPGTLAWASDLAAQLWFTECNAMPKCKADLATDKVTLARMKLWTKAAADKMLSYLQIAPSGRNLMCPPRAYFGFFYQTLWRPNSISSDFYNLPNWASALSPSYIKIKNTAGADEIVSALDMIKRAEDLWWMVPEPLLAMEGLIELLIGYDHTLLASLPAPILPASAPAAAPASADGAAPAEAVVSMALAAAKTATPTEAMDAGPVAPASYAENGFVAGIANPAALKRVGIPPKPAGCAEGDRLCIAKSFGLLGGSKAAAPQSEGGLSQLSTDGAQVMAGERGCLDNLRSQQSNFKEAVDFVAYRPAGVWVDPDPTKRAVAIDRPLFEMQFEKGLAVYTFACAAVPDFTAKACKAQQSTLQDFMDTYKAVLATFASVTCDPAATSYKHVNVLADGSVFPVIEPGMSTGAQCTKFTFDFNVDRGNYIIDYVYNRYNRAITCCASDCDSRPECIGLAYWSSEFYIPDCGGDGAAASVNKMPTGLALPPTSGATCGCGDGKGYYGWGVYSG</sequence>
<gene>
    <name evidence="1" type="ORF">Rsub_02314</name>
</gene>
<evidence type="ECO:0000313" key="2">
    <source>
        <dbReference type="Proteomes" id="UP000247498"/>
    </source>
</evidence>
<dbReference type="EMBL" id="BDRX01000011">
    <property type="protein sequence ID" value="GBF89596.1"/>
    <property type="molecule type" value="Genomic_DNA"/>
</dbReference>
<dbReference type="AlphaFoldDB" id="A0A2V0NPQ6"/>
<dbReference type="InParanoid" id="A0A2V0NPQ6"/>
<dbReference type="Proteomes" id="UP000247498">
    <property type="component" value="Unassembled WGS sequence"/>
</dbReference>
<name>A0A2V0NPQ6_9CHLO</name>